<dbReference type="InterPro" id="IPR000847">
    <property type="entry name" value="LysR_HTH_N"/>
</dbReference>
<dbReference type="Gene3D" id="3.40.190.290">
    <property type="match status" value="1"/>
</dbReference>
<dbReference type="Pfam" id="PF00126">
    <property type="entry name" value="HTH_1"/>
    <property type="match status" value="1"/>
</dbReference>
<name>A0A415ERD6_ENTCA</name>
<evidence type="ECO:0000256" key="2">
    <source>
        <dbReference type="ARBA" id="ARBA00023015"/>
    </source>
</evidence>
<proteinExistence type="inferred from homology"/>
<sequence length="303" mass="34359">MNIQQMRIVQAIADHGSFRGAAKRLYLSQPSLSQAVKELETELEVQLFERTNQGARLTAEGSEFLDHAQPILSQVAQLQTRFSSKQAASQTFAIASQHYDFTAGIFSELLQEFPKCRQFRLLETTTLKVITDVQQYRSEFGVLYLNEQNQAGLERLLQGAQLSFEALGRFRPHVFLRATHPLTEKKRLSLKDLAPYPQVRFLQEDERYSFFSEDLIDFAQSPQVVHVSDRGTMVQLLQQTDLYGTGSGIVAQPERQGLAFLPLIDASEGEIILIKKNARPLSMIGERFLTKLRQHLAAFPTDI</sequence>
<dbReference type="InterPro" id="IPR036388">
    <property type="entry name" value="WH-like_DNA-bd_sf"/>
</dbReference>
<dbReference type="CDD" id="cd05466">
    <property type="entry name" value="PBP2_LTTR_substrate"/>
    <property type="match status" value="1"/>
</dbReference>
<keyword evidence="3" id="KW-0238">DNA-binding</keyword>
<dbReference type="PANTHER" id="PTHR30346">
    <property type="entry name" value="TRANSCRIPTIONAL DUAL REGULATOR HCAR-RELATED"/>
    <property type="match status" value="1"/>
</dbReference>
<feature type="domain" description="HTH lysR-type" evidence="5">
    <location>
        <begin position="1"/>
        <end position="58"/>
    </location>
</feature>
<keyword evidence="2" id="KW-0805">Transcription regulation</keyword>
<organism evidence="6 7">
    <name type="scientific">Enterococcus casseliflavus</name>
    <name type="common">Enterococcus flavescens</name>
    <dbReference type="NCBI Taxonomy" id="37734"/>
    <lineage>
        <taxon>Bacteria</taxon>
        <taxon>Bacillati</taxon>
        <taxon>Bacillota</taxon>
        <taxon>Bacilli</taxon>
        <taxon>Lactobacillales</taxon>
        <taxon>Enterococcaceae</taxon>
        <taxon>Enterococcus</taxon>
    </lineage>
</organism>
<dbReference type="EMBL" id="QRMZ01000014">
    <property type="protein sequence ID" value="RHK05906.1"/>
    <property type="molecule type" value="Genomic_DNA"/>
</dbReference>
<accession>A0A415ERD6</accession>
<dbReference type="PRINTS" id="PR00039">
    <property type="entry name" value="HTHLYSR"/>
</dbReference>
<dbReference type="GO" id="GO:0003677">
    <property type="term" value="F:DNA binding"/>
    <property type="evidence" value="ECO:0007669"/>
    <property type="project" value="UniProtKB-KW"/>
</dbReference>
<evidence type="ECO:0000313" key="7">
    <source>
        <dbReference type="Proteomes" id="UP000286288"/>
    </source>
</evidence>
<evidence type="ECO:0000256" key="4">
    <source>
        <dbReference type="ARBA" id="ARBA00023163"/>
    </source>
</evidence>
<dbReference type="FunFam" id="1.10.10.10:FF:000001">
    <property type="entry name" value="LysR family transcriptional regulator"/>
    <property type="match status" value="1"/>
</dbReference>
<dbReference type="SUPFAM" id="SSF53850">
    <property type="entry name" value="Periplasmic binding protein-like II"/>
    <property type="match status" value="1"/>
</dbReference>
<dbReference type="PROSITE" id="PS50931">
    <property type="entry name" value="HTH_LYSR"/>
    <property type="match status" value="1"/>
</dbReference>
<dbReference type="GO" id="GO:0003700">
    <property type="term" value="F:DNA-binding transcription factor activity"/>
    <property type="evidence" value="ECO:0007669"/>
    <property type="project" value="InterPro"/>
</dbReference>
<dbReference type="InterPro" id="IPR005119">
    <property type="entry name" value="LysR_subst-bd"/>
</dbReference>
<dbReference type="PANTHER" id="PTHR30346:SF0">
    <property type="entry name" value="HCA OPERON TRANSCRIPTIONAL ACTIVATOR HCAR"/>
    <property type="match status" value="1"/>
</dbReference>
<gene>
    <name evidence="6" type="ORF">DW084_11305</name>
</gene>
<dbReference type="InterPro" id="IPR036390">
    <property type="entry name" value="WH_DNA-bd_sf"/>
</dbReference>
<dbReference type="Pfam" id="PF03466">
    <property type="entry name" value="LysR_substrate"/>
    <property type="match status" value="1"/>
</dbReference>
<protein>
    <submittedName>
        <fullName evidence="6">LysR family transcriptional regulator</fullName>
    </submittedName>
</protein>
<evidence type="ECO:0000256" key="3">
    <source>
        <dbReference type="ARBA" id="ARBA00023125"/>
    </source>
</evidence>
<evidence type="ECO:0000259" key="5">
    <source>
        <dbReference type="PROSITE" id="PS50931"/>
    </source>
</evidence>
<dbReference type="GO" id="GO:0032993">
    <property type="term" value="C:protein-DNA complex"/>
    <property type="evidence" value="ECO:0007669"/>
    <property type="project" value="TreeGrafter"/>
</dbReference>
<dbReference type="Proteomes" id="UP000286288">
    <property type="component" value="Unassembled WGS sequence"/>
</dbReference>
<dbReference type="Gene3D" id="1.10.10.10">
    <property type="entry name" value="Winged helix-like DNA-binding domain superfamily/Winged helix DNA-binding domain"/>
    <property type="match status" value="1"/>
</dbReference>
<comment type="caution">
    <text evidence="6">The sequence shown here is derived from an EMBL/GenBank/DDBJ whole genome shotgun (WGS) entry which is preliminary data.</text>
</comment>
<comment type="similarity">
    <text evidence="1">Belongs to the LysR transcriptional regulatory family.</text>
</comment>
<evidence type="ECO:0000313" key="6">
    <source>
        <dbReference type="EMBL" id="RHK05906.1"/>
    </source>
</evidence>
<evidence type="ECO:0000256" key="1">
    <source>
        <dbReference type="ARBA" id="ARBA00009437"/>
    </source>
</evidence>
<keyword evidence="4" id="KW-0804">Transcription</keyword>
<reference evidence="6 7" key="1">
    <citation type="submission" date="2018-08" db="EMBL/GenBank/DDBJ databases">
        <title>A genome reference for cultivated species of the human gut microbiota.</title>
        <authorList>
            <person name="Zou Y."/>
            <person name="Xue W."/>
            <person name="Luo G."/>
        </authorList>
    </citation>
    <scope>NUCLEOTIDE SEQUENCE [LARGE SCALE GENOMIC DNA]</scope>
    <source>
        <strain evidence="6 7">AF48-16</strain>
    </source>
</reference>
<dbReference type="AlphaFoldDB" id="A0A415ERD6"/>
<dbReference type="SUPFAM" id="SSF46785">
    <property type="entry name" value="Winged helix' DNA-binding domain"/>
    <property type="match status" value="1"/>
</dbReference>